<feature type="region of interest" description="Disordered" evidence="7">
    <location>
        <begin position="43"/>
        <end position="73"/>
    </location>
</feature>
<evidence type="ECO:0000256" key="5">
    <source>
        <dbReference type="ARBA" id="ARBA00023237"/>
    </source>
</evidence>
<keyword evidence="6" id="KW-0449">Lipoprotein</keyword>
<evidence type="ECO:0000256" key="6">
    <source>
        <dbReference type="ARBA" id="ARBA00023288"/>
    </source>
</evidence>
<evidence type="ECO:0008006" key="10">
    <source>
        <dbReference type="Google" id="ProtNLM"/>
    </source>
</evidence>
<name>A0ABM5YFG2_9ALTE</name>
<gene>
    <name evidence="8" type="ORF">AVL57_02275</name>
</gene>
<keyword evidence="9" id="KW-1185">Reference proteome</keyword>
<proteinExistence type="predicted"/>
<comment type="subcellular location">
    <subcellularLocation>
        <location evidence="1">Cell outer membrane</location>
        <topology evidence="1">Lipid-anchor</topology>
    </subcellularLocation>
</comment>
<dbReference type="EMBL" id="CP013926">
    <property type="protein sequence ID" value="AMJ72903.1"/>
    <property type="molecule type" value="Genomic_DNA"/>
</dbReference>
<keyword evidence="5" id="KW-0998">Cell outer membrane</keyword>
<evidence type="ECO:0000313" key="8">
    <source>
        <dbReference type="EMBL" id="AMJ72903.1"/>
    </source>
</evidence>
<evidence type="ECO:0000256" key="1">
    <source>
        <dbReference type="ARBA" id="ARBA00004459"/>
    </source>
</evidence>
<reference evidence="8 9" key="1">
    <citation type="submission" date="2015-12" db="EMBL/GenBank/DDBJ databases">
        <title>Intraspecies pangenome expansion in the marine bacterium Alteromonas.</title>
        <authorList>
            <person name="Lopez-Perez M."/>
            <person name="Rodriguez-Valera F."/>
        </authorList>
    </citation>
    <scope>NUCLEOTIDE SEQUENCE [LARGE SCALE GENOMIC DNA]</scope>
    <source>
        <strain evidence="8 9">LMG 21861</strain>
    </source>
</reference>
<evidence type="ECO:0000256" key="7">
    <source>
        <dbReference type="SAM" id="MobiDB-lite"/>
    </source>
</evidence>
<keyword evidence="3" id="KW-0472">Membrane</keyword>
<dbReference type="NCBIfam" id="NF047847">
    <property type="entry name" value="SS_mature_LptM"/>
    <property type="match status" value="1"/>
</dbReference>
<evidence type="ECO:0000313" key="9">
    <source>
        <dbReference type="Proteomes" id="UP000056750"/>
    </source>
</evidence>
<dbReference type="Proteomes" id="UP000056750">
    <property type="component" value="Chromosome"/>
</dbReference>
<accession>A0ABM5YFG2</accession>
<dbReference type="Pfam" id="PF13627">
    <property type="entry name" value="LptM_cons"/>
    <property type="match status" value="1"/>
</dbReference>
<evidence type="ECO:0000256" key="3">
    <source>
        <dbReference type="ARBA" id="ARBA00023136"/>
    </source>
</evidence>
<evidence type="ECO:0000256" key="4">
    <source>
        <dbReference type="ARBA" id="ARBA00023139"/>
    </source>
</evidence>
<dbReference type="RefSeq" id="WP_057794706.1">
    <property type="nucleotide sequence ID" value="NZ_CP013926.1"/>
</dbReference>
<keyword evidence="4" id="KW-0564">Palmitate</keyword>
<keyword evidence="2" id="KW-0732">Signal</keyword>
<organism evidence="8 9">
    <name type="scientific">Alteromonas stellipolaris</name>
    <dbReference type="NCBI Taxonomy" id="233316"/>
    <lineage>
        <taxon>Bacteria</taxon>
        <taxon>Pseudomonadati</taxon>
        <taxon>Pseudomonadota</taxon>
        <taxon>Gammaproteobacteria</taxon>
        <taxon>Alteromonadales</taxon>
        <taxon>Alteromonadaceae</taxon>
        <taxon>Alteromonas/Salinimonas group</taxon>
        <taxon>Alteromonas</taxon>
    </lineage>
</organism>
<sequence>MITAFIVVFAGFFVLKKWVLVTFAAILLSGCGYKGALYIPQAPEQTTPTEKPDETASSPNTQSQPASTPGESH</sequence>
<evidence type="ECO:0000256" key="2">
    <source>
        <dbReference type="ARBA" id="ARBA00022729"/>
    </source>
</evidence>
<dbReference type="InterPro" id="IPR032831">
    <property type="entry name" value="LptM_cons"/>
</dbReference>
<protein>
    <recommendedName>
        <fullName evidence="10">Lipoprotein</fullName>
    </recommendedName>
</protein>